<evidence type="ECO:0000313" key="2">
    <source>
        <dbReference type="WBParaSite" id="ASIM_0000466901-mRNA-1"/>
    </source>
</evidence>
<proteinExistence type="predicted"/>
<dbReference type="WBParaSite" id="ASIM_0000466901-mRNA-1">
    <property type="protein sequence ID" value="ASIM_0000466901-mRNA-1"/>
    <property type="gene ID" value="ASIM_0000466901"/>
</dbReference>
<accession>A0A0M3JAP7</accession>
<evidence type="ECO:0000256" key="1">
    <source>
        <dbReference type="SAM" id="MobiDB-lite"/>
    </source>
</evidence>
<dbReference type="AlphaFoldDB" id="A0A0M3JAP7"/>
<feature type="compositionally biased region" description="Basic and acidic residues" evidence="1">
    <location>
        <begin position="101"/>
        <end position="117"/>
    </location>
</feature>
<protein>
    <submittedName>
        <fullName evidence="2">Bms1l protein (inferred by orthology to a zebrafish protein)</fullName>
    </submittedName>
</protein>
<feature type="region of interest" description="Disordered" evidence="1">
    <location>
        <begin position="98"/>
        <end position="117"/>
    </location>
</feature>
<sequence length="117" mass="13736">LQKQLPYRLKPKQNLVSNDKKSKKEGDTLVSKHTVVMLEPHESKVNRLMKVLDVVNKDRIKTNRKVAHERHKKHKLEVRNAEMMREIGIKKSKKANCRLMSKREQSKVRKAIDSTSK</sequence>
<name>A0A0M3JAP7_ANISI</name>
<organism evidence="2">
    <name type="scientific">Anisakis simplex</name>
    <name type="common">Herring worm</name>
    <dbReference type="NCBI Taxonomy" id="6269"/>
    <lineage>
        <taxon>Eukaryota</taxon>
        <taxon>Metazoa</taxon>
        <taxon>Ecdysozoa</taxon>
        <taxon>Nematoda</taxon>
        <taxon>Chromadorea</taxon>
        <taxon>Rhabditida</taxon>
        <taxon>Spirurina</taxon>
        <taxon>Ascaridomorpha</taxon>
        <taxon>Ascaridoidea</taxon>
        <taxon>Anisakidae</taxon>
        <taxon>Anisakis</taxon>
        <taxon>Anisakis simplex complex</taxon>
    </lineage>
</organism>
<feature type="region of interest" description="Disordered" evidence="1">
    <location>
        <begin position="1"/>
        <end position="27"/>
    </location>
</feature>
<reference evidence="2" key="1">
    <citation type="submission" date="2017-02" db="UniProtKB">
        <authorList>
            <consortium name="WormBaseParasite"/>
        </authorList>
    </citation>
    <scope>IDENTIFICATION</scope>
</reference>
<feature type="compositionally biased region" description="Basic and acidic residues" evidence="1">
    <location>
        <begin position="18"/>
        <end position="27"/>
    </location>
</feature>